<dbReference type="EMBL" id="AY190604">
    <property type="protein sequence ID" value="AAO61358.1"/>
    <property type="molecule type" value="Genomic_DNA"/>
</dbReference>
<protein>
    <submittedName>
        <fullName evidence="1">Uncharacterized protein</fullName>
    </submittedName>
</protein>
<organism evidence="1 2">
    <name type="scientific">Halophage HF1</name>
    <dbReference type="NCBI Taxonomy" id="2847106"/>
    <lineage>
        <taxon>Viruses</taxon>
        <taxon>Duplodnaviria</taxon>
        <taxon>Heunggongvirae</taxon>
        <taxon>Uroviricota</taxon>
        <taxon>Caudoviricetes</taxon>
        <taxon>Thumleimavirales</taxon>
        <taxon>Hafunaviridae</taxon>
        <taxon>Haloferacalesvirus</taxon>
        <taxon>Haloferacalesvirus moolapense</taxon>
        <taxon>Haloferacalesvirus HF1</taxon>
    </lineage>
</organism>
<gene>
    <name evidence="1" type="ORF">HfxHF1_410</name>
</gene>
<dbReference type="KEGG" id="vg:1733877"/>
<dbReference type="GeneID" id="1733877"/>
<accession>Q7TDI3</accession>
<keyword evidence="2" id="KW-1185">Reference proteome</keyword>
<dbReference type="RefSeq" id="NP_861647.1">
    <property type="nucleotide sequence ID" value="NC_004927.2"/>
</dbReference>
<evidence type="ECO:0000313" key="1">
    <source>
        <dbReference type="EMBL" id="AAO61358.1"/>
    </source>
</evidence>
<name>Q7TDI3_9CAUD</name>
<sequence length="77" mass="9150">MTNGRIEVVTEPEDSDFEFPPLFQEQSFHYQETDFYRTVDGQLFHYITLRNDEDFNWPPTVDVGINIIEVNDDTHHS</sequence>
<evidence type="ECO:0000313" key="2">
    <source>
        <dbReference type="Proteomes" id="UP000001309"/>
    </source>
</evidence>
<dbReference type="Proteomes" id="UP000001309">
    <property type="component" value="Segment"/>
</dbReference>
<proteinExistence type="predicted"/>
<reference evidence="1 2" key="1">
    <citation type="journal article" date="2004" name="J. Bacteriol.">
        <title>Haloviruses HF1 and HF2: evidence for a recent and large recombination event.</title>
        <authorList>
            <person name="Tang S.L."/>
            <person name="Nuttall S."/>
            <person name="Dyall-Smith M."/>
        </authorList>
    </citation>
    <scope>NUCLEOTIDE SEQUENCE [LARGE SCALE GENOMIC DNA]</scope>
</reference>